<keyword evidence="2" id="KW-1133">Transmembrane helix</keyword>
<accession>A0A319FM86</accession>
<dbReference type="VEuPathDB" id="FungiDB:BO78DRAFT_220267"/>
<proteinExistence type="predicted"/>
<feature type="transmembrane region" description="Helical" evidence="2">
    <location>
        <begin position="96"/>
        <end position="116"/>
    </location>
</feature>
<feature type="region of interest" description="Disordered" evidence="1">
    <location>
        <begin position="1"/>
        <end position="59"/>
    </location>
</feature>
<evidence type="ECO:0000256" key="2">
    <source>
        <dbReference type="SAM" id="Phobius"/>
    </source>
</evidence>
<name>A0A319FM86_ASPSB</name>
<keyword evidence="4" id="KW-1185">Reference proteome</keyword>
<organism evidence="3 4">
    <name type="scientific">Aspergillus sclerotiicarbonarius (strain CBS 121057 / IBT 28362)</name>
    <dbReference type="NCBI Taxonomy" id="1448318"/>
    <lineage>
        <taxon>Eukaryota</taxon>
        <taxon>Fungi</taxon>
        <taxon>Dikarya</taxon>
        <taxon>Ascomycota</taxon>
        <taxon>Pezizomycotina</taxon>
        <taxon>Eurotiomycetes</taxon>
        <taxon>Eurotiomycetidae</taxon>
        <taxon>Eurotiales</taxon>
        <taxon>Aspergillaceae</taxon>
        <taxon>Aspergillus</taxon>
        <taxon>Aspergillus subgen. Circumdati</taxon>
    </lineage>
</organism>
<keyword evidence="2" id="KW-0812">Transmembrane</keyword>
<dbReference type="Proteomes" id="UP000248423">
    <property type="component" value="Unassembled WGS sequence"/>
</dbReference>
<dbReference type="OrthoDB" id="4508506at2759"/>
<evidence type="ECO:0000313" key="3">
    <source>
        <dbReference type="EMBL" id="PYI10413.1"/>
    </source>
</evidence>
<feature type="compositionally biased region" description="Basic and acidic residues" evidence="1">
    <location>
        <begin position="1"/>
        <end position="18"/>
    </location>
</feature>
<sequence>MVPITERERPKTDYERWLEAQNEGAPAGSDQAQYHPPSHDAEEADTSSTDSGSGHKYSHGMFLHHTYHHQSAAGHGHGVGVGVGGPHGVLPGVLPGFYGMVAMKVAVLALLVAIFLRVGRFVRGRRYQQIQLQGQGPRTPQVGDLGVDVEKRYLV</sequence>
<dbReference type="EMBL" id="KZ826322">
    <property type="protein sequence ID" value="PYI10413.1"/>
    <property type="molecule type" value="Genomic_DNA"/>
</dbReference>
<evidence type="ECO:0000256" key="1">
    <source>
        <dbReference type="SAM" id="MobiDB-lite"/>
    </source>
</evidence>
<evidence type="ECO:0000313" key="4">
    <source>
        <dbReference type="Proteomes" id="UP000248423"/>
    </source>
</evidence>
<reference evidence="3 4" key="1">
    <citation type="submission" date="2018-02" db="EMBL/GenBank/DDBJ databases">
        <title>The genomes of Aspergillus section Nigri reveals drivers in fungal speciation.</title>
        <authorList>
            <consortium name="DOE Joint Genome Institute"/>
            <person name="Vesth T.C."/>
            <person name="Nybo J."/>
            <person name="Theobald S."/>
            <person name="Brandl J."/>
            <person name="Frisvad J.C."/>
            <person name="Nielsen K.F."/>
            <person name="Lyhne E.K."/>
            <person name="Kogle M.E."/>
            <person name="Kuo A."/>
            <person name="Riley R."/>
            <person name="Clum A."/>
            <person name="Nolan M."/>
            <person name="Lipzen A."/>
            <person name="Salamov A."/>
            <person name="Henrissat B."/>
            <person name="Wiebenga A."/>
            <person name="De vries R.P."/>
            <person name="Grigoriev I.V."/>
            <person name="Mortensen U.H."/>
            <person name="Andersen M.R."/>
            <person name="Baker S.E."/>
        </authorList>
    </citation>
    <scope>NUCLEOTIDE SEQUENCE [LARGE SCALE GENOMIC DNA]</scope>
    <source>
        <strain evidence="3 4">CBS 121057</strain>
    </source>
</reference>
<dbReference type="AlphaFoldDB" id="A0A319FM86"/>
<keyword evidence="2" id="KW-0472">Membrane</keyword>
<protein>
    <submittedName>
        <fullName evidence="3">Uncharacterized protein</fullName>
    </submittedName>
</protein>
<gene>
    <name evidence="3" type="ORF">BO78DRAFT_220267</name>
</gene>